<proteinExistence type="predicted"/>
<dbReference type="EMBL" id="KN837159">
    <property type="protein sequence ID" value="KIJ38605.1"/>
    <property type="molecule type" value="Genomic_DNA"/>
</dbReference>
<evidence type="ECO:0000313" key="3">
    <source>
        <dbReference type="Proteomes" id="UP000054279"/>
    </source>
</evidence>
<feature type="coiled-coil region" evidence="1">
    <location>
        <begin position="139"/>
        <end position="193"/>
    </location>
</feature>
<reference evidence="2 3" key="1">
    <citation type="submission" date="2014-06" db="EMBL/GenBank/DDBJ databases">
        <title>Evolutionary Origins and Diversification of the Mycorrhizal Mutualists.</title>
        <authorList>
            <consortium name="DOE Joint Genome Institute"/>
            <consortium name="Mycorrhizal Genomics Consortium"/>
            <person name="Kohler A."/>
            <person name="Kuo A."/>
            <person name="Nagy L.G."/>
            <person name="Floudas D."/>
            <person name="Copeland A."/>
            <person name="Barry K.W."/>
            <person name="Cichocki N."/>
            <person name="Veneault-Fourrey C."/>
            <person name="LaButti K."/>
            <person name="Lindquist E.A."/>
            <person name="Lipzen A."/>
            <person name="Lundell T."/>
            <person name="Morin E."/>
            <person name="Murat C."/>
            <person name="Riley R."/>
            <person name="Ohm R."/>
            <person name="Sun H."/>
            <person name="Tunlid A."/>
            <person name="Henrissat B."/>
            <person name="Grigoriev I.V."/>
            <person name="Hibbett D.S."/>
            <person name="Martin F."/>
        </authorList>
    </citation>
    <scope>NUCLEOTIDE SEQUENCE [LARGE SCALE GENOMIC DNA]</scope>
    <source>
        <strain evidence="2 3">SS14</strain>
    </source>
</reference>
<gene>
    <name evidence="2" type="ORF">M422DRAFT_258721</name>
</gene>
<organism evidence="2 3">
    <name type="scientific">Sphaerobolus stellatus (strain SS14)</name>
    <dbReference type="NCBI Taxonomy" id="990650"/>
    <lineage>
        <taxon>Eukaryota</taxon>
        <taxon>Fungi</taxon>
        <taxon>Dikarya</taxon>
        <taxon>Basidiomycota</taxon>
        <taxon>Agaricomycotina</taxon>
        <taxon>Agaricomycetes</taxon>
        <taxon>Phallomycetidae</taxon>
        <taxon>Geastrales</taxon>
        <taxon>Sphaerobolaceae</taxon>
        <taxon>Sphaerobolus</taxon>
    </lineage>
</organism>
<protein>
    <submittedName>
        <fullName evidence="2">Uncharacterized protein</fullName>
    </submittedName>
</protein>
<accession>A0A0C9VLB0</accession>
<name>A0A0C9VLB0_SPHS4</name>
<dbReference type="Proteomes" id="UP000054279">
    <property type="component" value="Unassembled WGS sequence"/>
</dbReference>
<keyword evidence="1" id="KW-0175">Coiled coil</keyword>
<evidence type="ECO:0000313" key="2">
    <source>
        <dbReference type="EMBL" id="KIJ38605.1"/>
    </source>
</evidence>
<sequence>MKVDSSTSPVSVIQAFHSDPSTEWVIESTPGFVAIKHKMGCPICDTSMSHCMAAKQAYKICHAEKDISKAVVDAWPELGRYQDDYYCLLYYCLLEDYNVLDIMAQISCVYPYGPTDPIIPLLYLSQHNVLKEFTQSAKKKAEEATIKNLDDQVQSLEKQLQETKDNSAKLSKHEELILENKHLQRELEYYQGRVQYTLYSKDAHWVIQNGYCLSDIPASDSKDDNKDLAGLPTLPDEIPQNIPSCPPTRLACPVSKTSKNISKVVQEAGIPAIGGTCTSSKQTRIITDPPVSITGVLPKPLGRVRAE</sequence>
<dbReference type="AlphaFoldDB" id="A0A0C9VLB0"/>
<keyword evidence="3" id="KW-1185">Reference proteome</keyword>
<evidence type="ECO:0000256" key="1">
    <source>
        <dbReference type="SAM" id="Coils"/>
    </source>
</evidence>
<dbReference type="HOGENOM" id="CLU_039867_1_0_1"/>